<dbReference type="InterPro" id="IPR000798">
    <property type="entry name" value="Ez/rad/moesin-like"/>
</dbReference>
<dbReference type="FunFam" id="1.20.80.10:FF:000005">
    <property type="entry name" value="FERM, RhoGEF and pleckstrin domain-containing protein 1"/>
    <property type="match status" value="1"/>
</dbReference>
<dbReference type="Pfam" id="PF08736">
    <property type="entry name" value="FA"/>
    <property type="match status" value="1"/>
</dbReference>
<protein>
    <recommendedName>
        <fullName evidence="2">Moesin/ezrin/radixin homolog 1</fullName>
    </recommendedName>
</protein>
<dbReference type="GO" id="GO:0005912">
    <property type="term" value="C:adherens junction"/>
    <property type="evidence" value="ECO:0007669"/>
    <property type="project" value="UniProtKB-SubCell"/>
</dbReference>
<keyword evidence="12" id="KW-1185">Reference proteome</keyword>
<dbReference type="Gene3D" id="1.20.900.10">
    <property type="entry name" value="Dbl homology (DH) domain"/>
    <property type="match status" value="1"/>
</dbReference>
<evidence type="ECO:0000256" key="1">
    <source>
        <dbReference type="ARBA" id="ARBA00004536"/>
    </source>
</evidence>
<dbReference type="SMART" id="SM00295">
    <property type="entry name" value="B41"/>
    <property type="match status" value="1"/>
</dbReference>
<keyword evidence="5" id="KW-0965">Cell junction</keyword>
<dbReference type="PROSITE" id="PS50057">
    <property type="entry name" value="FERM_3"/>
    <property type="match status" value="1"/>
</dbReference>
<dbReference type="InterPro" id="IPR011993">
    <property type="entry name" value="PH-like_dom_sf"/>
</dbReference>
<dbReference type="GO" id="GO:0071944">
    <property type="term" value="C:cell periphery"/>
    <property type="evidence" value="ECO:0007669"/>
    <property type="project" value="UniProtKB-ARBA"/>
</dbReference>
<dbReference type="Pfam" id="PF00169">
    <property type="entry name" value="PH"/>
    <property type="match status" value="2"/>
</dbReference>
<comment type="subcellular location">
    <subcellularLocation>
        <location evidence="1">Cell junction</location>
        <location evidence="1">Adherens junction</location>
    </subcellularLocation>
    <subcellularLocation>
        <location evidence="6">Cell projection</location>
        <location evidence="6">Rhabdomere</location>
    </subcellularLocation>
</comment>
<name>A0AAV2B6Q6_9ARAC</name>
<evidence type="ECO:0000313" key="12">
    <source>
        <dbReference type="Proteomes" id="UP001497382"/>
    </source>
</evidence>
<proteinExistence type="predicted"/>
<feature type="domain" description="DH" evidence="9">
    <location>
        <begin position="659"/>
        <end position="850"/>
    </location>
</feature>
<feature type="compositionally biased region" description="Polar residues" evidence="7">
    <location>
        <begin position="467"/>
        <end position="481"/>
    </location>
</feature>
<comment type="caution">
    <text evidence="11">The sequence shown here is derived from an EMBL/GenBank/DDBJ whole genome shotgun (WGS) entry which is preliminary data.</text>
</comment>
<dbReference type="SMART" id="SM01195">
    <property type="entry name" value="FA"/>
    <property type="match status" value="1"/>
</dbReference>
<feature type="region of interest" description="Disordered" evidence="7">
    <location>
        <begin position="467"/>
        <end position="558"/>
    </location>
</feature>
<dbReference type="Proteomes" id="UP001497382">
    <property type="component" value="Unassembled WGS sequence"/>
</dbReference>
<dbReference type="InterPro" id="IPR000299">
    <property type="entry name" value="FERM_domain"/>
</dbReference>
<feature type="compositionally biased region" description="Low complexity" evidence="7">
    <location>
        <begin position="350"/>
        <end position="363"/>
    </location>
</feature>
<gene>
    <name evidence="11" type="ORF">LARSCL_LOCUS16780</name>
</gene>
<dbReference type="InterPro" id="IPR029071">
    <property type="entry name" value="Ubiquitin-like_domsf"/>
</dbReference>
<dbReference type="AlphaFoldDB" id="A0AAV2B6Q6"/>
<keyword evidence="4" id="KW-0677">Repeat</keyword>
<keyword evidence="3" id="KW-0344">Guanine-nucleotide releasing factor</keyword>
<dbReference type="CDD" id="cd00160">
    <property type="entry name" value="RhoGEF"/>
    <property type="match status" value="1"/>
</dbReference>
<dbReference type="Gene3D" id="1.20.80.10">
    <property type="match status" value="1"/>
</dbReference>
<dbReference type="CDD" id="cd14473">
    <property type="entry name" value="FERM_B-lobe"/>
    <property type="match status" value="1"/>
</dbReference>
<evidence type="ECO:0000259" key="10">
    <source>
        <dbReference type="PROSITE" id="PS50057"/>
    </source>
</evidence>
<feature type="compositionally biased region" description="Polar residues" evidence="7">
    <location>
        <begin position="518"/>
        <end position="542"/>
    </location>
</feature>
<dbReference type="SMART" id="SM00233">
    <property type="entry name" value="PH"/>
    <property type="match status" value="2"/>
</dbReference>
<dbReference type="PRINTS" id="PR00935">
    <property type="entry name" value="BAND41"/>
</dbReference>
<dbReference type="InterPro" id="IPR035899">
    <property type="entry name" value="DBL_dom_sf"/>
</dbReference>
<dbReference type="FunFam" id="3.10.20.90:FF:000040">
    <property type="entry name" value="FERM, RhoGEF and pleckstrin domain-containing protein"/>
    <property type="match status" value="1"/>
</dbReference>
<dbReference type="PRINTS" id="PR00661">
    <property type="entry name" value="ERMFAMILY"/>
</dbReference>
<dbReference type="PROSITE" id="PS50003">
    <property type="entry name" value="PH_DOMAIN"/>
    <property type="match status" value="2"/>
</dbReference>
<dbReference type="InterPro" id="IPR051835">
    <property type="entry name" value="RAC1-GEF"/>
</dbReference>
<evidence type="ECO:0000313" key="11">
    <source>
        <dbReference type="EMBL" id="CAL1290928.1"/>
    </source>
</evidence>
<dbReference type="GO" id="GO:0048731">
    <property type="term" value="P:system development"/>
    <property type="evidence" value="ECO:0007669"/>
    <property type="project" value="UniProtKB-ARBA"/>
</dbReference>
<feature type="domain" description="PH" evidence="8">
    <location>
        <begin position="1028"/>
        <end position="1125"/>
    </location>
</feature>
<evidence type="ECO:0000256" key="3">
    <source>
        <dbReference type="ARBA" id="ARBA00022658"/>
    </source>
</evidence>
<dbReference type="SMART" id="SM01196">
    <property type="entry name" value="FERM_C"/>
    <property type="match status" value="1"/>
</dbReference>
<dbReference type="SUPFAM" id="SSF47031">
    <property type="entry name" value="Second domain of FERM"/>
    <property type="match status" value="1"/>
</dbReference>
<dbReference type="InterPro" id="IPR018980">
    <property type="entry name" value="FERM_PH-like_C"/>
</dbReference>
<dbReference type="SUPFAM" id="SSF48065">
    <property type="entry name" value="DBL homology domain (DH-domain)"/>
    <property type="match status" value="1"/>
</dbReference>
<evidence type="ECO:0000256" key="5">
    <source>
        <dbReference type="ARBA" id="ARBA00022949"/>
    </source>
</evidence>
<dbReference type="InterPro" id="IPR019749">
    <property type="entry name" value="Band_41_domain"/>
</dbReference>
<sequence>MTSQSSESHDGKDAAAIRRSRKTMNITVHFLDDSSHIFQLQAKSLGQVLFEKVCKFLNLLEVDYFGLEYEDDKKSKCWVDALKPLCSQISTSFPTMYFCVKFYTPDPVQLEDEFTKYLFGLQVKKDLAKGHLQCNDNTAAVMISYIVQADFGDYNPEKCSDGSYLSGCKFVPFQDAELEKKVMENHKKIVGQTPAEADLNLLETARRCELYGIKMTPAKDPEGVPLNLAVAHLGVLVFQNFTKINTFSWVKIRKLSFKRKKFLIKLHPEGYGYYKDTVEYFFESRNECKNFWKKCIENHTFFRCTDAKQGMRQKPKIFSRGSSFRYSGRTQKQVSEYVRENCFKRQPFQRSTSLRTPSSPSRSIGAPISPQPLLPVTSLSCGSISDISKEAIPPQKAHSTSEPTTPHVAPELHNSINDHGSRTPDTPISGPVSPDGEYGNEYYSQDTDDNISHDSYHVLEKEFTKTNSSCMPTNNDNTSDLKGQDEEPSADNNDGVDDSQDIPDQENIIQIEKNNNKPASQAIQRNGTGFKTENGSILNHSNESNKSSSFNADSSNYEVESLHNQENLSQFKTYASIEHIPNRTLSTNSISRLSTDTSFEDHQKSVDSNYLNDNHIKSTIEESYNILQDMQQSFGSSTFYVSSPYAVRLANKKKSLSDKTYCLAKELLMTERTYRKDLEIVDVVFREEFYAQIDVHSEAAEQMLSIIDPLYEKHCSLLRDLEQRLAFWEGRPGNRGSPGIRGVSDVLLLHKGMIEIHSTYLEKLPDVLKLILEDLYKNQKFAELYHKFESQKVCYLPLTSFLLRPAFRLVYYYNLLKDLLSCYNNQHADFEFCVDMLNELKIPCENFEDKIIPVMNFAKLMELQRSLIGFPNLVDKNREFIREGCLFKLTKHGSHQHMFFLFSDVILYTVHILDGQLQFRVQGKLPTAGLKVEETQPVHGMNHCFNLCTSEKHVVVGAPSAREYSKWLQDLQLSSSHSSNVERCESSVESEDVQKASKMESHLVNTSIHVCWHRNISISSNDLFLSMKHSLSGYLLRKFKNSSGWQKVWVVLANLCLFFYRSYLDESPLASLPLAGYKIKHTTNGDLVFGDCIFKLVFKTHEYFFTVENRHTFERWMEAISVCTLMDEENTRL</sequence>
<feature type="domain" description="FERM" evidence="10">
    <location>
        <begin position="24"/>
        <end position="306"/>
    </location>
</feature>
<reference evidence="11 12" key="1">
    <citation type="submission" date="2024-04" db="EMBL/GenBank/DDBJ databases">
        <authorList>
            <person name="Rising A."/>
            <person name="Reimegard J."/>
            <person name="Sonavane S."/>
            <person name="Akerstrom W."/>
            <person name="Nylinder S."/>
            <person name="Hedman E."/>
            <person name="Kallberg Y."/>
        </authorList>
    </citation>
    <scope>NUCLEOTIDE SEQUENCE [LARGE SCALE GENOMIC DNA]</scope>
</reference>
<dbReference type="GO" id="GO:0005085">
    <property type="term" value="F:guanyl-nucleotide exchange factor activity"/>
    <property type="evidence" value="ECO:0007669"/>
    <property type="project" value="UniProtKB-KW"/>
</dbReference>
<dbReference type="SUPFAM" id="SSF54236">
    <property type="entry name" value="Ubiquitin-like"/>
    <property type="match status" value="1"/>
</dbReference>
<dbReference type="PANTHER" id="PTHR45858:SF5">
    <property type="entry name" value="MOESIN_EZRIN_RADIXIN HOMOLOG 1"/>
    <property type="match status" value="1"/>
</dbReference>
<dbReference type="CDD" id="cd13193">
    <property type="entry name" value="FERM_C_FARP1-like"/>
    <property type="match status" value="1"/>
</dbReference>
<dbReference type="InterPro" id="IPR014352">
    <property type="entry name" value="FERM/acyl-CoA-bd_prot_sf"/>
</dbReference>
<dbReference type="Gene3D" id="2.30.29.30">
    <property type="entry name" value="Pleckstrin-homology domain (PH domain)/Phosphotyrosine-binding domain (PTB)"/>
    <property type="match status" value="3"/>
</dbReference>
<feature type="compositionally biased region" description="Acidic residues" evidence="7">
    <location>
        <begin position="486"/>
        <end position="504"/>
    </location>
</feature>
<dbReference type="Pfam" id="PF00373">
    <property type="entry name" value="FERM_M"/>
    <property type="match status" value="1"/>
</dbReference>
<dbReference type="Pfam" id="PF09379">
    <property type="entry name" value="FERM_N"/>
    <property type="match status" value="1"/>
</dbReference>
<evidence type="ECO:0000259" key="9">
    <source>
        <dbReference type="PROSITE" id="PS50010"/>
    </source>
</evidence>
<feature type="compositionally biased region" description="Low complexity" evidence="7">
    <location>
        <begin position="544"/>
        <end position="556"/>
    </location>
</feature>
<evidence type="ECO:0000256" key="7">
    <source>
        <dbReference type="SAM" id="MobiDB-lite"/>
    </source>
</evidence>
<dbReference type="InterPro" id="IPR019747">
    <property type="entry name" value="FERM_CS"/>
</dbReference>
<evidence type="ECO:0000256" key="2">
    <source>
        <dbReference type="ARBA" id="ARBA00022025"/>
    </source>
</evidence>
<dbReference type="Pfam" id="PF09380">
    <property type="entry name" value="FERM_C"/>
    <property type="match status" value="1"/>
</dbReference>
<dbReference type="InterPro" id="IPR019748">
    <property type="entry name" value="FERM_central"/>
</dbReference>
<dbReference type="InterPro" id="IPR018979">
    <property type="entry name" value="FERM_N"/>
</dbReference>
<dbReference type="Pfam" id="PF00621">
    <property type="entry name" value="RhoGEF"/>
    <property type="match status" value="1"/>
</dbReference>
<evidence type="ECO:0000256" key="4">
    <source>
        <dbReference type="ARBA" id="ARBA00022737"/>
    </source>
</evidence>
<dbReference type="SMART" id="SM00325">
    <property type="entry name" value="RhoGEF"/>
    <property type="match status" value="1"/>
</dbReference>
<feature type="region of interest" description="Disordered" evidence="7">
    <location>
        <begin position="390"/>
        <end position="451"/>
    </location>
</feature>
<dbReference type="FunFam" id="2.30.29.30:FF:000002">
    <property type="entry name" value="Band 4.1-like protein 5 isoform 1"/>
    <property type="match status" value="1"/>
</dbReference>
<feature type="region of interest" description="Disordered" evidence="7">
    <location>
        <begin position="348"/>
        <end position="371"/>
    </location>
</feature>
<dbReference type="PROSITE" id="PS00660">
    <property type="entry name" value="FERM_1"/>
    <property type="match status" value="1"/>
</dbReference>
<dbReference type="SUPFAM" id="SSF50729">
    <property type="entry name" value="PH domain-like"/>
    <property type="match status" value="3"/>
</dbReference>
<dbReference type="Gene3D" id="3.10.20.90">
    <property type="entry name" value="Phosphatidylinositol 3-kinase Catalytic Subunit, Chain A, domain 1"/>
    <property type="match status" value="1"/>
</dbReference>
<dbReference type="InterPro" id="IPR000219">
    <property type="entry name" value="DH_dom"/>
</dbReference>
<dbReference type="GO" id="GO:0009887">
    <property type="term" value="P:animal organ morphogenesis"/>
    <property type="evidence" value="ECO:0007669"/>
    <property type="project" value="UniProtKB-ARBA"/>
</dbReference>
<feature type="compositionally biased region" description="Low complexity" evidence="7">
    <location>
        <begin position="505"/>
        <end position="517"/>
    </location>
</feature>
<dbReference type="EMBL" id="CAXIEN010000272">
    <property type="protein sequence ID" value="CAL1290928.1"/>
    <property type="molecule type" value="Genomic_DNA"/>
</dbReference>
<evidence type="ECO:0000256" key="6">
    <source>
        <dbReference type="ARBA" id="ARBA00043944"/>
    </source>
</evidence>
<dbReference type="InterPro" id="IPR014847">
    <property type="entry name" value="FA"/>
</dbReference>
<feature type="domain" description="PH" evidence="8">
    <location>
        <begin position="879"/>
        <end position="976"/>
    </location>
</feature>
<dbReference type="GO" id="GO:0008092">
    <property type="term" value="F:cytoskeletal protein binding"/>
    <property type="evidence" value="ECO:0007669"/>
    <property type="project" value="InterPro"/>
</dbReference>
<evidence type="ECO:0000259" key="8">
    <source>
        <dbReference type="PROSITE" id="PS50003"/>
    </source>
</evidence>
<dbReference type="InterPro" id="IPR041788">
    <property type="entry name" value="FARP1/FARP2/FRMD7_FERM_C"/>
</dbReference>
<dbReference type="InterPro" id="IPR035963">
    <property type="entry name" value="FERM_2"/>
</dbReference>
<dbReference type="PANTHER" id="PTHR45858">
    <property type="entry name" value="FERM DOMAIN CONTAINING PROTEIN"/>
    <property type="match status" value="1"/>
</dbReference>
<feature type="compositionally biased region" description="Polar residues" evidence="7">
    <location>
        <begin position="414"/>
        <end position="426"/>
    </location>
</feature>
<dbReference type="CDD" id="cd17098">
    <property type="entry name" value="FERM_F1_FARP1_like"/>
    <property type="match status" value="1"/>
</dbReference>
<dbReference type="InterPro" id="IPR001849">
    <property type="entry name" value="PH_domain"/>
</dbReference>
<organism evidence="11 12">
    <name type="scientific">Larinioides sclopetarius</name>
    <dbReference type="NCBI Taxonomy" id="280406"/>
    <lineage>
        <taxon>Eukaryota</taxon>
        <taxon>Metazoa</taxon>
        <taxon>Ecdysozoa</taxon>
        <taxon>Arthropoda</taxon>
        <taxon>Chelicerata</taxon>
        <taxon>Arachnida</taxon>
        <taxon>Araneae</taxon>
        <taxon>Araneomorphae</taxon>
        <taxon>Entelegynae</taxon>
        <taxon>Araneoidea</taxon>
        <taxon>Araneidae</taxon>
        <taxon>Larinioides</taxon>
    </lineage>
</organism>
<accession>A0AAV2B6Q6</accession>
<dbReference type="PROSITE" id="PS50010">
    <property type="entry name" value="DH_2"/>
    <property type="match status" value="1"/>
</dbReference>